<dbReference type="InterPro" id="IPR003594">
    <property type="entry name" value="HATPase_dom"/>
</dbReference>
<keyword evidence="7" id="KW-0808">Transferase</keyword>
<dbReference type="InterPro" id="IPR004358">
    <property type="entry name" value="Sig_transdc_His_kin-like_C"/>
</dbReference>
<dbReference type="PRINTS" id="PR00344">
    <property type="entry name" value="BCTRLSENSOR"/>
</dbReference>
<dbReference type="InterPro" id="IPR036890">
    <property type="entry name" value="HATPase_C_sf"/>
</dbReference>
<dbReference type="CDD" id="cd00082">
    <property type="entry name" value="HisKA"/>
    <property type="match status" value="1"/>
</dbReference>
<evidence type="ECO:0000256" key="7">
    <source>
        <dbReference type="ARBA" id="ARBA00022679"/>
    </source>
</evidence>
<dbReference type="EC" id="2.7.13.3" evidence="4"/>
<dbReference type="InterPro" id="IPR035965">
    <property type="entry name" value="PAS-like_dom_sf"/>
</dbReference>
<evidence type="ECO:0000256" key="11">
    <source>
        <dbReference type="ARBA" id="ARBA00023012"/>
    </source>
</evidence>
<dbReference type="Gene3D" id="3.30.450.20">
    <property type="entry name" value="PAS domain"/>
    <property type="match status" value="1"/>
</dbReference>
<evidence type="ECO:0000256" key="1">
    <source>
        <dbReference type="ARBA" id="ARBA00000085"/>
    </source>
</evidence>
<dbReference type="GO" id="GO:0004721">
    <property type="term" value="F:phosphoprotein phosphatase activity"/>
    <property type="evidence" value="ECO:0007669"/>
    <property type="project" value="TreeGrafter"/>
</dbReference>
<evidence type="ECO:0000256" key="5">
    <source>
        <dbReference type="ARBA" id="ARBA00022475"/>
    </source>
</evidence>
<keyword evidence="9" id="KW-0418">Kinase</keyword>
<dbReference type="Gene3D" id="1.10.287.130">
    <property type="match status" value="1"/>
</dbReference>
<dbReference type="InterPro" id="IPR036097">
    <property type="entry name" value="HisK_dim/P_sf"/>
</dbReference>
<proteinExistence type="predicted"/>
<dbReference type="PROSITE" id="PS50109">
    <property type="entry name" value="HIS_KIN"/>
    <property type="match status" value="1"/>
</dbReference>
<keyword evidence="5" id="KW-1003">Cell membrane</keyword>
<comment type="subcellular location">
    <subcellularLocation>
        <location evidence="2">Cell membrane</location>
    </subcellularLocation>
    <subcellularLocation>
        <location evidence="3">Membrane raft</location>
        <topology evidence="3">Multi-pass membrane protein</topology>
    </subcellularLocation>
</comment>
<reference evidence="14" key="1">
    <citation type="submission" date="2020-10" db="EMBL/GenBank/DDBJ databases">
        <authorList>
            <person name="Gilroy R."/>
        </authorList>
    </citation>
    <scope>NUCLEOTIDE SEQUENCE</scope>
    <source>
        <strain evidence="14">7293</strain>
    </source>
</reference>
<dbReference type="FunFam" id="3.30.565.10:FF:000023">
    <property type="entry name" value="PAS domain-containing sensor histidine kinase"/>
    <property type="match status" value="1"/>
</dbReference>
<evidence type="ECO:0000256" key="6">
    <source>
        <dbReference type="ARBA" id="ARBA00022553"/>
    </source>
</evidence>
<dbReference type="InterPro" id="IPR005467">
    <property type="entry name" value="His_kinase_dom"/>
</dbReference>
<evidence type="ECO:0000256" key="12">
    <source>
        <dbReference type="ARBA" id="ARBA00023136"/>
    </source>
</evidence>
<comment type="catalytic activity">
    <reaction evidence="1">
        <text>ATP + protein L-histidine = ADP + protein N-phospho-L-histidine.</text>
        <dbReference type="EC" id="2.7.13.3"/>
    </reaction>
</comment>
<dbReference type="EMBL" id="JADIMT010000072">
    <property type="protein sequence ID" value="MBO8436594.1"/>
    <property type="molecule type" value="Genomic_DNA"/>
</dbReference>
<evidence type="ECO:0000256" key="2">
    <source>
        <dbReference type="ARBA" id="ARBA00004236"/>
    </source>
</evidence>
<dbReference type="GO" id="GO:0016036">
    <property type="term" value="P:cellular response to phosphate starvation"/>
    <property type="evidence" value="ECO:0007669"/>
    <property type="project" value="TreeGrafter"/>
</dbReference>
<evidence type="ECO:0000256" key="3">
    <source>
        <dbReference type="ARBA" id="ARBA00004314"/>
    </source>
</evidence>
<evidence type="ECO:0000256" key="9">
    <source>
        <dbReference type="ARBA" id="ARBA00022777"/>
    </source>
</evidence>
<dbReference type="SUPFAM" id="SSF55785">
    <property type="entry name" value="PYP-like sensor domain (PAS domain)"/>
    <property type="match status" value="1"/>
</dbReference>
<dbReference type="AlphaFoldDB" id="A0A9D9H5H0"/>
<evidence type="ECO:0000256" key="8">
    <source>
        <dbReference type="ARBA" id="ARBA00022741"/>
    </source>
</evidence>
<dbReference type="SUPFAM" id="SSF55874">
    <property type="entry name" value="ATPase domain of HSP90 chaperone/DNA topoisomerase II/histidine kinase"/>
    <property type="match status" value="1"/>
</dbReference>
<protein>
    <recommendedName>
        <fullName evidence="4">histidine kinase</fullName>
        <ecNumber evidence="4">2.7.13.3</ecNumber>
    </recommendedName>
</protein>
<evidence type="ECO:0000313" key="15">
    <source>
        <dbReference type="Proteomes" id="UP000823615"/>
    </source>
</evidence>
<keyword evidence="8" id="KW-0547">Nucleotide-binding</keyword>
<accession>A0A9D9H5H0</accession>
<dbReference type="Pfam" id="PF00512">
    <property type="entry name" value="HisKA"/>
    <property type="match status" value="1"/>
</dbReference>
<dbReference type="SUPFAM" id="SSF47384">
    <property type="entry name" value="Homodimeric domain of signal transducing histidine kinase"/>
    <property type="match status" value="1"/>
</dbReference>
<dbReference type="PANTHER" id="PTHR45453">
    <property type="entry name" value="PHOSPHATE REGULON SENSOR PROTEIN PHOR"/>
    <property type="match status" value="1"/>
</dbReference>
<organism evidence="14 15">
    <name type="scientific">Candidatus Ornithospirochaeta stercoripullorum</name>
    <dbReference type="NCBI Taxonomy" id="2840899"/>
    <lineage>
        <taxon>Bacteria</taxon>
        <taxon>Pseudomonadati</taxon>
        <taxon>Spirochaetota</taxon>
        <taxon>Spirochaetia</taxon>
        <taxon>Spirochaetales</taxon>
        <taxon>Spirochaetaceae</taxon>
        <taxon>Spirochaetaceae incertae sedis</taxon>
        <taxon>Candidatus Ornithospirochaeta</taxon>
    </lineage>
</organism>
<dbReference type="Gene3D" id="3.30.565.10">
    <property type="entry name" value="Histidine kinase-like ATPase, C-terminal domain"/>
    <property type="match status" value="1"/>
</dbReference>
<dbReference type="GO" id="GO:0005886">
    <property type="term" value="C:plasma membrane"/>
    <property type="evidence" value="ECO:0007669"/>
    <property type="project" value="UniProtKB-SubCell"/>
</dbReference>
<dbReference type="InterPro" id="IPR003661">
    <property type="entry name" value="HisK_dim/P_dom"/>
</dbReference>
<dbReference type="GO" id="GO:0000155">
    <property type="term" value="F:phosphorelay sensor kinase activity"/>
    <property type="evidence" value="ECO:0007669"/>
    <property type="project" value="InterPro"/>
</dbReference>
<dbReference type="GO" id="GO:0045121">
    <property type="term" value="C:membrane raft"/>
    <property type="evidence" value="ECO:0007669"/>
    <property type="project" value="UniProtKB-SubCell"/>
</dbReference>
<evidence type="ECO:0000256" key="10">
    <source>
        <dbReference type="ARBA" id="ARBA00022840"/>
    </source>
</evidence>
<comment type="caution">
    <text evidence="14">The sequence shown here is derived from an EMBL/GenBank/DDBJ whole genome shotgun (WGS) entry which is preliminary data.</text>
</comment>
<keyword evidence="6" id="KW-0597">Phosphoprotein</keyword>
<dbReference type="CDD" id="cd00075">
    <property type="entry name" value="HATPase"/>
    <property type="match status" value="1"/>
</dbReference>
<evidence type="ECO:0000313" key="14">
    <source>
        <dbReference type="EMBL" id="MBO8436594.1"/>
    </source>
</evidence>
<evidence type="ECO:0000256" key="4">
    <source>
        <dbReference type="ARBA" id="ARBA00012438"/>
    </source>
</evidence>
<dbReference type="Pfam" id="PF02518">
    <property type="entry name" value="HATPase_c"/>
    <property type="match status" value="1"/>
</dbReference>
<gene>
    <name evidence="14" type="ORF">IAA97_06405</name>
</gene>
<name>A0A9D9H5H0_9SPIO</name>
<dbReference type="GO" id="GO:0005524">
    <property type="term" value="F:ATP binding"/>
    <property type="evidence" value="ECO:0007669"/>
    <property type="project" value="UniProtKB-KW"/>
</dbReference>
<keyword evidence="11" id="KW-0902">Two-component regulatory system</keyword>
<keyword evidence="12" id="KW-0472">Membrane</keyword>
<sequence>MPKKNDKDRYLKIIEAMGEGVLLISKKHRIALSNTSASTMLGWNESLKGKKLEDIFSGSELENHIDSVFIDKQKRTFRITTWHDATGDDAIIRGQGREKQYEFCITLLDDKYAVATFSDVTMLQRLEIVRQDFVSNVSHELKTPLTAIAGFAETLAEENLTESERKHFAAIIKKNSSHMLRIIGDLLLLTSLDNSDTSPSMDWTTDTAIMQEVKAYTQYKAESKGIQVSYSSTNENMLCNEALIVQALLNLVVNAISYSPAGTEVKITAKKHSGRIEFSVQDRGYGIAAEDIPRIFERFYRVDKARSRESGGTGLGLSIARHIAIIHKGTIKCESKLGEGSVFTLSLPLS</sequence>
<dbReference type="FunFam" id="1.10.287.130:FF:000001">
    <property type="entry name" value="Two-component sensor histidine kinase"/>
    <property type="match status" value="1"/>
</dbReference>
<reference evidence="14" key="2">
    <citation type="journal article" date="2021" name="PeerJ">
        <title>Extensive microbial diversity within the chicken gut microbiome revealed by metagenomics and culture.</title>
        <authorList>
            <person name="Gilroy R."/>
            <person name="Ravi A."/>
            <person name="Getino M."/>
            <person name="Pursley I."/>
            <person name="Horton D.L."/>
            <person name="Alikhan N.F."/>
            <person name="Baker D."/>
            <person name="Gharbi K."/>
            <person name="Hall N."/>
            <person name="Watson M."/>
            <person name="Adriaenssens E.M."/>
            <person name="Foster-Nyarko E."/>
            <person name="Jarju S."/>
            <person name="Secka A."/>
            <person name="Antonio M."/>
            <person name="Oren A."/>
            <person name="Chaudhuri R.R."/>
            <person name="La Ragione R."/>
            <person name="Hildebrand F."/>
            <person name="Pallen M.J."/>
        </authorList>
    </citation>
    <scope>NUCLEOTIDE SEQUENCE</scope>
    <source>
        <strain evidence="14">7293</strain>
    </source>
</reference>
<dbReference type="SMART" id="SM00388">
    <property type="entry name" value="HisKA"/>
    <property type="match status" value="1"/>
</dbReference>
<evidence type="ECO:0000259" key="13">
    <source>
        <dbReference type="PROSITE" id="PS50109"/>
    </source>
</evidence>
<dbReference type="SMART" id="SM00387">
    <property type="entry name" value="HATPase_c"/>
    <property type="match status" value="1"/>
</dbReference>
<dbReference type="Proteomes" id="UP000823615">
    <property type="component" value="Unassembled WGS sequence"/>
</dbReference>
<dbReference type="InterPro" id="IPR050351">
    <property type="entry name" value="BphY/WalK/GraS-like"/>
</dbReference>
<dbReference type="PANTHER" id="PTHR45453:SF1">
    <property type="entry name" value="PHOSPHATE REGULON SENSOR PROTEIN PHOR"/>
    <property type="match status" value="1"/>
</dbReference>
<feature type="domain" description="Histidine kinase" evidence="13">
    <location>
        <begin position="136"/>
        <end position="350"/>
    </location>
</feature>
<keyword evidence="10 14" id="KW-0067">ATP-binding</keyword>